<keyword evidence="2" id="KW-0012">Acyltransferase</keyword>
<dbReference type="EMBL" id="JXTB01000211">
    <property type="protein sequence ID" value="PON53103.1"/>
    <property type="molecule type" value="Genomic_DNA"/>
</dbReference>
<evidence type="ECO:0000256" key="1">
    <source>
        <dbReference type="ARBA" id="ARBA00022679"/>
    </source>
</evidence>
<reference evidence="4" key="1">
    <citation type="submission" date="2016-06" db="EMBL/GenBank/DDBJ databases">
        <title>Parallel loss of symbiosis genes in relatives of nitrogen-fixing non-legume Parasponia.</title>
        <authorList>
            <person name="Van Velzen R."/>
            <person name="Holmer R."/>
            <person name="Bu F."/>
            <person name="Rutten L."/>
            <person name="Van Zeijl A."/>
            <person name="Liu W."/>
            <person name="Santuari L."/>
            <person name="Cao Q."/>
            <person name="Sharma T."/>
            <person name="Shen D."/>
            <person name="Roswanjaya Y."/>
            <person name="Wardhani T."/>
            <person name="Kalhor M.S."/>
            <person name="Jansen J."/>
            <person name="Van den Hoogen J."/>
            <person name="Gungor B."/>
            <person name="Hartog M."/>
            <person name="Hontelez J."/>
            <person name="Verver J."/>
            <person name="Yang W.-C."/>
            <person name="Schijlen E."/>
            <person name="Repin R."/>
            <person name="Schilthuizen M."/>
            <person name="Schranz E."/>
            <person name="Heidstra R."/>
            <person name="Miyata K."/>
            <person name="Fedorova E."/>
            <person name="Kohlen W."/>
            <person name="Bisseling T."/>
            <person name="Smit S."/>
            <person name="Geurts R."/>
        </authorList>
    </citation>
    <scope>NUCLEOTIDE SEQUENCE [LARGE SCALE GENOMIC DNA]</scope>
    <source>
        <strain evidence="4">cv. WU1-14</strain>
    </source>
</reference>
<dbReference type="Gene3D" id="3.30.559.10">
    <property type="entry name" value="Chloramphenicol acetyltransferase-like domain"/>
    <property type="match status" value="2"/>
</dbReference>
<evidence type="ECO:0000313" key="3">
    <source>
        <dbReference type="EMBL" id="PON53103.1"/>
    </source>
</evidence>
<dbReference type="InterPro" id="IPR051504">
    <property type="entry name" value="Plant_metabolite_acyltrans"/>
</dbReference>
<name>A0A2P5BWD3_PARAD</name>
<gene>
    <name evidence="3" type="ORF">PanWU01x14_204830</name>
</gene>
<sequence>MAQPNAVEIVEVCMVAPPPPAATPDHSSTSPNFLPLTFFDMQWIRLTRFQRLYFYQTPKTTSFSNSILPRLKHSLSLTLLHFLPLAGNIAWPPTSPKPVVVFAQGDAVSVTVAKSKADFYRLSGCEGNELWDATEYHHLLPKLAMSHEQAKVLTIQTTFFPESGGFSIGIVANHGVVDGKSLAMFTKSWAHICRSISSRGGGKYSDQSPLLPPELKPLYDRTLIKEPAKLQAIFSSNQWLNRSVLPLEQNDAPDSVRGTFRFSRAKIEELRQLVLTVNQDECAHDHRRRLPAVRQLSAFSLTCAYTWVCLVKAEGINDDNIVLVFPVECRFRLDPPIAMPYFGNCSGIKFVVAEREALLGTKGFVVAVNAISEAIKSLENNINGVLSESENQVLSVILSKSRGSQSGDAAAPERRVYSAIESNRFDVYGTDFGWGRPKKVEMATGDGTGAMNFADSRDGDGGVEIGIVLKKQHMETFVSLFAQGLEEKTA</sequence>
<dbReference type="Pfam" id="PF02458">
    <property type="entry name" value="Transferase"/>
    <property type="match status" value="1"/>
</dbReference>
<organism evidence="3 4">
    <name type="scientific">Parasponia andersonii</name>
    <name type="common">Sponia andersonii</name>
    <dbReference type="NCBI Taxonomy" id="3476"/>
    <lineage>
        <taxon>Eukaryota</taxon>
        <taxon>Viridiplantae</taxon>
        <taxon>Streptophyta</taxon>
        <taxon>Embryophyta</taxon>
        <taxon>Tracheophyta</taxon>
        <taxon>Spermatophyta</taxon>
        <taxon>Magnoliopsida</taxon>
        <taxon>eudicotyledons</taxon>
        <taxon>Gunneridae</taxon>
        <taxon>Pentapetalae</taxon>
        <taxon>rosids</taxon>
        <taxon>fabids</taxon>
        <taxon>Rosales</taxon>
        <taxon>Cannabaceae</taxon>
        <taxon>Parasponia</taxon>
    </lineage>
</organism>
<protein>
    <submittedName>
        <fullName evidence="3">Transferase</fullName>
    </submittedName>
</protein>
<keyword evidence="4" id="KW-1185">Reference proteome</keyword>
<dbReference type="GO" id="GO:0016747">
    <property type="term" value="F:acyltransferase activity, transferring groups other than amino-acyl groups"/>
    <property type="evidence" value="ECO:0007669"/>
    <property type="project" value="UniProtKB-ARBA"/>
</dbReference>
<accession>A0A2P5BWD3</accession>
<dbReference type="PANTHER" id="PTHR31625">
    <property type="match status" value="1"/>
</dbReference>
<dbReference type="AlphaFoldDB" id="A0A2P5BWD3"/>
<dbReference type="Proteomes" id="UP000237105">
    <property type="component" value="Unassembled WGS sequence"/>
</dbReference>
<evidence type="ECO:0000256" key="2">
    <source>
        <dbReference type="ARBA" id="ARBA00023315"/>
    </source>
</evidence>
<keyword evidence="1 3" id="KW-0808">Transferase</keyword>
<comment type="caution">
    <text evidence="3">The sequence shown here is derived from an EMBL/GenBank/DDBJ whole genome shotgun (WGS) entry which is preliminary data.</text>
</comment>
<dbReference type="STRING" id="3476.A0A2P5BWD3"/>
<dbReference type="OrthoDB" id="1862401at2759"/>
<proteinExistence type="predicted"/>
<evidence type="ECO:0000313" key="4">
    <source>
        <dbReference type="Proteomes" id="UP000237105"/>
    </source>
</evidence>
<dbReference type="InterPro" id="IPR023213">
    <property type="entry name" value="CAT-like_dom_sf"/>
</dbReference>